<evidence type="ECO:0000313" key="3">
    <source>
        <dbReference type="Proteomes" id="UP000241848"/>
    </source>
</evidence>
<dbReference type="AlphaFoldDB" id="A0A2T2WIP8"/>
<dbReference type="InterPro" id="IPR009339">
    <property type="entry name" value="DUF998"/>
</dbReference>
<keyword evidence="1" id="KW-0472">Membrane</keyword>
<keyword evidence="1" id="KW-1133">Transmembrane helix</keyword>
<dbReference type="Pfam" id="PF06197">
    <property type="entry name" value="DUF998"/>
    <property type="match status" value="1"/>
</dbReference>
<feature type="transmembrane region" description="Helical" evidence="1">
    <location>
        <begin position="196"/>
        <end position="214"/>
    </location>
</feature>
<gene>
    <name evidence="2" type="ORF">C7B45_08350</name>
</gene>
<keyword evidence="1" id="KW-0812">Transmembrane</keyword>
<comment type="caution">
    <text evidence="2">The sequence shown here is derived from an EMBL/GenBank/DDBJ whole genome shotgun (WGS) entry which is preliminary data.</text>
</comment>
<proteinExistence type="predicted"/>
<sequence length="219" mass="23084">MESPSGCLLHGQNPGVRNVRLWLGIVAPVMVGGAVVNVSMAEPSVNPLKQSISLLLDGPAGRLLRLALIMGGALLILYGWGLSRVHVQLLVAKSQAVSGVGLMITGFFMQHGLAPLHGIRIPSPWGYLTGIGTLHILGATIFYLALVMSAIFAAQGMGVKGAQWYSMATAIAMLGLLAVFIVTAATHGPSGLFERLVGMIALAWELWLATTAMTHQRHS</sequence>
<protein>
    <recommendedName>
        <fullName evidence="4">DUF998 domain-containing protein</fullName>
    </recommendedName>
</protein>
<name>A0A2T2WIP8_9FIRM</name>
<feature type="transmembrane region" description="Helical" evidence="1">
    <location>
        <begin position="164"/>
        <end position="184"/>
    </location>
</feature>
<feature type="transmembrane region" description="Helical" evidence="1">
    <location>
        <begin position="94"/>
        <end position="113"/>
    </location>
</feature>
<organism evidence="2 3">
    <name type="scientific">Sulfobacillus acidophilus</name>
    <dbReference type="NCBI Taxonomy" id="53633"/>
    <lineage>
        <taxon>Bacteria</taxon>
        <taxon>Bacillati</taxon>
        <taxon>Bacillota</taxon>
        <taxon>Clostridia</taxon>
        <taxon>Eubacteriales</taxon>
        <taxon>Clostridiales Family XVII. Incertae Sedis</taxon>
        <taxon>Sulfobacillus</taxon>
    </lineage>
</organism>
<evidence type="ECO:0000256" key="1">
    <source>
        <dbReference type="SAM" id="Phobius"/>
    </source>
</evidence>
<feature type="transmembrane region" description="Helical" evidence="1">
    <location>
        <begin position="60"/>
        <end position="82"/>
    </location>
</feature>
<reference evidence="2 3" key="1">
    <citation type="journal article" date="2014" name="BMC Genomics">
        <title>Comparison of environmental and isolate Sulfobacillus genomes reveals diverse carbon, sulfur, nitrogen, and hydrogen metabolisms.</title>
        <authorList>
            <person name="Justice N.B."/>
            <person name="Norman A."/>
            <person name="Brown C.T."/>
            <person name="Singh A."/>
            <person name="Thomas B.C."/>
            <person name="Banfield J.F."/>
        </authorList>
    </citation>
    <scope>NUCLEOTIDE SEQUENCE [LARGE SCALE GENOMIC DNA]</scope>
    <source>
        <strain evidence="2">AMDSBA3</strain>
    </source>
</reference>
<dbReference type="EMBL" id="PXYV01000022">
    <property type="protein sequence ID" value="PSR22100.1"/>
    <property type="molecule type" value="Genomic_DNA"/>
</dbReference>
<evidence type="ECO:0008006" key="4">
    <source>
        <dbReference type="Google" id="ProtNLM"/>
    </source>
</evidence>
<feature type="transmembrane region" description="Helical" evidence="1">
    <location>
        <begin position="125"/>
        <end position="152"/>
    </location>
</feature>
<dbReference type="Proteomes" id="UP000241848">
    <property type="component" value="Unassembled WGS sequence"/>
</dbReference>
<accession>A0A2T2WIP8</accession>
<feature type="transmembrane region" description="Helical" evidence="1">
    <location>
        <begin position="21"/>
        <end position="40"/>
    </location>
</feature>
<evidence type="ECO:0000313" key="2">
    <source>
        <dbReference type="EMBL" id="PSR22100.1"/>
    </source>
</evidence>